<dbReference type="SUPFAM" id="SSF52540">
    <property type="entry name" value="P-loop containing nucleoside triphosphate hydrolases"/>
    <property type="match status" value="2"/>
</dbReference>
<evidence type="ECO:0000256" key="3">
    <source>
        <dbReference type="ARBA" id="ARBA00022801"/>
    </source>
</evidence>
<dbReference type="InterPro" id="IPR045063">
    <property type="entry name" value="Dynamin_N"/>
</dbReference>
<dbReference type="GO" id="GO:0003924">
    <property type="term" value="F:GTPase activity"/>
    <property type="evidence" value="ECO:0007669"/>
    <property type="project" value="InterPro"/>
</dbReference>
<keyword evidence="2" id="KW-0547">Nucleotide-binding</keyword>
<reference evidence="8" key="2">
    <citation type="submission" date="2020-09" db="EMBL/GenBank/DDBJ databases">
        <authorList>
            <person name="Sun Q."/>
            <person name="Zhou Y."/>
        </authorList>
    </citation>
    <scope>NUCLEOTIDE SEQUENCE</scope>
    <source>
        <strain evidence="8">CGMCC 1.15454</strain>
    </source>
</reference>
<proteinExistence type="predicted"/>
<dbReference type="Proteomes" id="UP000621492">
    <property type="component" value="Unassembled WGS sequence"/>
</dbReference>
<name>A0A9W5X404_9BACI</name>
<evidence type="ECO:0000256" key="1">
    <source>
        <dbReference type="ARBA" id="ARBA00004370"/>
    </source>
</evidence>
<reference evidence="8" key="1">
    <citation type="journal article" date="2014" name="Int. J. Syst. Evol. Microbiol.">
        <title>Complete genome sequence of Corynebacterium casei LMG S-19264T (=DSM 44701T), isolated from a smear-ripened cheese.</title>
        <authorList>
            <consortium name="US DOE Joint Genome Institute (JGI-PGF)"/>
            <person name="Walter F."/>
            <person name="Albersmeier A."/>
            <person name="Kalinowski J."/>
            <person name="Ruckert C."/>
        </authorList>
    </citation>
    <scope>NUCLEOTIDE SEQUENCE</scope>
    <source>
        <strain evidence="8">CGMCC 1.15454</strain>
    </source>
</reference>
<dbReference type="EMBL" id="BMJD01000002">
    <property type="protein sequence ID" value="GGB31311.1"/>
    <property type="molecule type" value="Genomic_DNA"/>
</dbReference>
<evidence type="ECO:0000256" key="6">
    <source>
        <dbReference type="SAM" id="Coils"/>
    </source>
</evidence>
<comment type="subcellular location">
    <subcellularLocation>
        <location evidence="1">Membrane</location>
    </subcellularLocation>
</comment>
<keyword evidence="5" id="KW-0472">Membrane</keyword>
<dbReference type="Pfam" id="PF00350">
    <property type="entry name" value="Dynamin_N"/>
    <property type="match status" value="2"/>
</dbReference>
<keyword evidence="6" id="KW-0175">Coiled coil</keyword>
<evidence type="ECO:0000256" key="4">
    <source>
        <dbReference type="ARBA" id="ARBA00023134"/>
    </source>
</evidence>
<evidence type="ECO:0000259" key="7">
    <source>
        <dbReference type="Pfam" id="PF00350"/>
    </source>
</evidence>
<feature type="domain" description="Dynamin N-terminal" evidence="7">
    <location>
        <begin position="624"/>
        <end position="848"/>
    </location>
</feature>
<evidence type="ECO:0000256" key="2">
    <source>
        <dbReference type="ARBA" id="ARBA00022741"/>
    </source>
</evidence>
<dbReference type="RefSeq" id="WP_188724625.1">
    <property type="nucleotide sequence ID" value="NZ_BMJD01000002.1"/>
</dbReference>
<feature type="domain" description="Dynamin N-terminal" evidence="7">
    <location>
        <begin position="50"/>
        <end position="202"/>
    </location>
</feature>
<dbReference type="Gene3D" id="3.40.50.300">
    <property type="entry name" value="P-loop containing nucleotide triphosphate hydrolases"/>
    <property type="match status" value="2"/>
</dbReference>
<dbReference type="AlphaFoldDB" id="A0A9W5X404"/>
<dbReference type="GO" id="GO:0005525">
    <property type="term" value="F:GTP binding"/>
    <property type="evidence" value="ECO:0007669"/>
    <property type="project" value="UniProtKB-KW"/>
</dbReference>
<dbReference type="PANTHER" id="PTHR10465:SF0">
    <property type="entry name" value="SARCALUMENIN"/>
    <property type="match status" value="1"/>
</dbReference>
<accession>A0A9W5X404</accession>
<feature type="coiled-coil region" evidence="6">
    <location>
        <begin position="482"/>
        <end position="522"/>
    </location>
</feature>
<keyword evidence="9" id="KW-1185">Reference proteome</keyword>
<comment type="caution">
    <text evidence="8">The sequence shown here is derived from an EMBL/GenBank/DDBJ whole genome shotgun (WGS) entry which is preliminary data.</text>
</comment>
<dbReference type="PANTHER" id="PTHR10465">
    <property type="entry name" value="TRANSMEMBRANE GTPASE FZO1"/>
    <property type="match status" value="1"/>
</dbReference>
<evidence type="ECO:0000313" key="8">
    <source>
        <dbReference type="EMBL" id="GGB31311.1"/>
    </source>
</evidence>
<evidence type="ECO:0000313" key="9">
    <source>
        <dbReference type="Proteomes" id="UP000621492"/>
    </source>
</evidence>
<sequence length="1208" mass="138401">MELTTSPPQAGKEELTALYEVMLANGDQESATKILELYKKWKNDEFVVSFAGHFSAGKSTMINTLLGEDILPESPIPTSANVVKITSGLGVARIYFHDQAPMEYKEPYDMETIKDYCKDKDTIKKIELSTSGTIVPERTVIFDTPGIDAADDADRLITEASMHLVDLLVYVMDYNHVQSEVNLQFLHTLHEKRIPFYVVINQIDKHDKAEISFQMFENSVKQTFQQWNIIPQAIFYTSLIAENSAHNQFQQLKADLFSLMTDGRDESPSIAHSVQQIMDEHKHYLNHEFAAKMTSFPGQGGEKDDIYLHKQALEQQIMDVEDSHRQLDEDFHHELQSTLNNAYLMPHELREKAAAFLEAQQDDFKVGLFSTKKKTAAEREVRLQTFLYALREMMEAAIQWKLRDKFTDLLKRYGVTDQGLLELAQQVSVDYTAENLIGLITPGAKVNGQAVLNYTNEVKQDIKQKYKRKALQLWEAIDKQAAKENNRKLADYQKKLAQLTNAIQQHEEIAKLKQTLRDKQKQLEDILHYPDRYATISLDQAVLEKNTRFEQRTLLKQAPDDNTQPLPEVRQQVIPHNDKTQSVDAVTESMGQTIETITLLPGFQSIIADLTRKRQQLLERSYTIALFGAFSAGKSSFANALIGENVLPVSPNPTTAAINRICPVTEDHPHGTVVVHMKTEDTLYADLFAITKHFSPAAADFTDLIQWVNTNNIQQSSELKQMHQSYLQAMLTGYQESKDAIGDQLVITMDGFQDYVSDETKACFVEAIDLYFDCELTRKGITLVDTPGADSVNSRHTNVAFDYIKYADAVFFVTYYNHALSRADKDFLMQLGRVKDAFQLDKMFFIVNACDLAKDDKELQLVTDYVESQLVQLGIRLPRIFPVSSKQALLAKQKQAAVDHHMQQFEREFYQFIHNDLAALSIQAALLDIKRAYQSITNYIVSASLNEQEKEQYRIQLFSKREMLEQAASEMDAGLYAEQIRQKLDKQLYYVMERFGIRFHDMFKEFFNPATITESGQQATQQLTKSLAELLDYAGYELVQELRAVSLRVEAFLKSLANDAYQGFKRKAEQIDEKLLLPKLGAVDLSTPEHEQAFTELDTGIFQKILGRFRGTKAFFVKNEKEKMKEELYQTLTPYAEDYMIENKEKMMSSYQKQWNDMMKQVQQDTLETIDKYIDDALSMLSEMIDIDLLKAKQQELRAIMAEHGNEG</sequence>
<protein>
    <submittedName>
        <fullName evidence="8">GTPase</fullName>
    </submittedName>
</protein>
<organism evidence="8 9">
    <name type="scientific">Lentibacillus populi</name>
    <dbReference type="NCBI Taxonomy" id="1827502"/>
    <lineage>
        <taxon>Bacteria</taxon>
        <taxon>Bacillati</taxon>
        <taxon>Bacillota</taxon>
        <taxon>Bacilli</taxon>
        <taxon>Bacillales</taxon>
        <taxon>Bacillaceae</taxon>
        <taxon>Lentibacillus</taxon>
    </lineage>
</organism>
<dbReference type="InterPro" id="IPR027417">
    <property type="entry name" value="P-loop_NTPase"/>
</dbReference>
<dbReference type="GO" id="GO:0016020">
    <property type="term" value="C:membrane"/>
    <property type="evidence" value="ECO:0007669"/>
    <property type="project" value="UniProtKB-SubCell"/>
</dbReference>
<gene>
    <name evidence="8" type="ORF">GCM10011409_05830</name>
</gene>
<evidence type="ECO:0000256" key="5">
    <source>
        <dbReference type="ARBA" id="ARBA00023136"/>
    </source>
</evidence>
<dbReference type="CDD" id="cd09912">
    <property type="entry name" value="DLP_2"/>
    <property type="match status" value="2"/>
</dbReference>
<keyword evidence="3" id="KW-0378">Hydrolase</keyword>
<dbReference type="InterPro" id="IPR027094">
    <property type="entry name" value="Mitofusin_fam"/>
</dbReference>
<keyword evidence="4" id="KW-0342">GTP-binding</keyword>